<proteinExistence type="predicted"/>
<dbReference type="RefSeq" id="WP_126467198.1">
    <property type="nucleotide sequence ID" value="NZ_CP034543.1"/>
</dbReference>
<dbReference type="InterPro" id="IPR038666">
    <property type="entry name" value="SSP1_head-tail_sf"/>
</dbReference>
<organism evidence="1 2">
    <name type="scientific">Streptococcus periodonticum</name>
    <dbReference type="NCBI Taxonomy" id="2490633"/>
    <lineage>
        <taxon>Bacteria</taxon>
        <taxon>Bacillati</taxon>
        <taxon>Bacillota</taxon>
        <taxon>Bacilli</taxon>
        <taxon>Lactobacillales</taxon>
        <taxon>Streptococcaceae</taxon>
        <taxon>Streptococcus</taxon>
    </lineage>
</organism>
<dbReference type="Pfam" id="PF05521">
    <property type="entry name" value="Phage_HCP"/>
    <property type="match status" value="1"/>
</dbReference>
<sequence length="114" mass="13334">MKIAPLSKRVFFEKRVIVQDAIGNESSQWQPLFSKWCSCKVLLETEGIGSVMVKNIHQLRFTLRYDPAIQELDSKITRLRYEEKFYNIKAIDSLTYPQKMILIDATEEVQYGNT</sequence>
<dbReference type="KEGG" id="spei:EHW89_05655"/>
<dbReference type="Gene3D" id="2.40.10.270">
    <property type="entry name" value="Bacteriophage SPP1 head-tail adaptor protein"/>
    <property type="match status" value="1"/>
</dbReference>
<protein>
    <submittedName>
        <fullName evidence="1">Head-tail adaptor protein</fullName>
    </submittedName>
</protein>
<dbReference type="AlphaFoldDB" id="A0A3Q9F3T9"/>
<evidence type="ECO:0000313" key="1">
    <source>
        <dbReference type="EMBL" id="AZQ41969.1"/>
    </source>
</evidence>
<name>A0A3Q9F3T9_9STRE</name>
<dbReference type="InterPro" id="IPR008767">
    <property type="entry name" value="Phage_SPP1_head-tail_adaptor"/>
</dbReference>
<dbReference type="Proteomes" id="UP000272924">
    <property type="component" value="Chromosome"/>
</dbReference>
<reference evidence="2" key="1">
    <citation type="submission" date="2018-12" db="EMBL/GenBank/DDBJ databases">
        <title>Genome sequencing of Streptococcus sp. KCOM 2412 (= ChDC F135).</title>
        <authorList>
            <person name="Kook J.-K."/>
            <person name="Park S.-N."/>
            <person name="Lim Y.K."/>
        </authorList>
    </citation>
    <scope>NUCLEOTIDE SEQUENCE [LARGE SCALE GENOMIC DNA]</scope>
    <source>
        <strain evidence="2">KCOM 2412</strain>
    </source>
</reference>
<dbReference type="EMBL" id="CP034543">
    <property type="protein sequence ID" value="AZQ41969.1"/>
    <property type="molecule type" value="Genomic_DNA"/>
</dbReference>
<keyword evidence="2" id="KW-1185">Reference proteome</keyword>
<accession>A0A3Q9F3T9</accession>
<gene>
    <name evidence="1" type="ORF">EHW89_05655</name>
</gene>
<evidence type="ECO:0000313" key="2">
    <source>
        <dbReference type="Proteomes" id="UP000272924"/>
    </source>
</evidence>